<evidence type="ECO:0000256" key="2">
    <source>
        <dbReference type="ARBA" id="ARBA00005300"/>
    </source>
</evidence>
<dbReference type="OrthoDB" id="245563at2759"/>
<organism evidence="10 11">
    <name type="scientific">Mycena venus</name>
    <dbReference type="NCBI Taxonomy" id="2733690"/>
    <lineage>
        <taxon>Eukaryota</taxon>
        <taxon>Fungi</taxon>
        <taxon>Dikarya</taxon>
        <taxon>Basidiomycota</taxon>
        <taxon>Agaricomycotina</taxon>
        <taxon>Agaricomycetes</taxon>
        <taxon>Agaricomycetidae</taxon>
        <taxon>Agaricales</taxon>
        <taxon>Marasmiineae</taxon>
        <taxon>Mycenaceae</taxon>
        <taxon>Mycena</taxon>
    </lineage>
</organism>
<comment type="caution">
    <text evidence="10">The sequence shown here is derived from an EMBL/GenBank/DDBJ whole genome shotgun (WGS) entry which is preliminary data.</text>
</comment>
<evidence type="ECO:0000313" key="10">
    <source>
        <dbReference type="EMBL" id="KAF7347514.1"/>
    </source>
</evidence>
<dbReference type="GO" id="GO:0046872">
    <property type="term" value="F:metal ion binding"/>
    <property type="evidence" value="ECO:0007669"/>
    <property type="project" value="UniProtKB-KW"/>
</dbReference>
<proteinExistence type="inferred from homology"/>
<evidence type="ECO:0000256" key="7">
    <source>
        <dbReference type="ARBA" id="ARBA00022801"/>
    </source>
</evidence>
<dbReference type="SUPFAM" id="SSF53098">
    <property type="entry name" value="Ribonuclease H-like"/>
    <property type="match status" value="1"/>
</dbReference>
<dbReference type="PANTHER" id="PTHR10642:SF26">
    <property type="entry name" value="RIBONUCLEASE H1"/>
    <property type="match status" value="1"/>
</dbReference>
<protein>
    <recommendedName>
        <fullName evidence="3">ribonuclease H</fullName>
        <ecNumber evidence="3">3.1.26.4</ecNumber>
    </recommendedName>
</protein>
<feature type="compositionally biased region" description="Basic and acidic residues" evidence="8">
    <location>
        <begin position="32"/>
        <end position="46"/>
    </location>
</feature>
<dbReference type="InterPro" id="IPR002156">
    <property type="entry name" value="RNaseH_domain"/>
</dbReference>
<reference evidence="10" key="1">
    <citation type="submission" date="2020-05" db="EMBL/GenBank/DDBJ databases">
        <title>Mycena genomes resolve the evolution of fungal bioluminescence.</title>
        <authorList>
            <person name="Tsai I.J."/>
        </authorList>
    </citation>
    <scope>NUCLEOTIDE SEQUENCE</scope>
    <source>
        <strain evidence="10">CCC161011</strain>
    </source>
</reference>
<evidence type="ECO:0000256" key="6">
    <source>
        <dbReference type="ARBA" id="ARBA00022759"/>
    </source>
</evidence>
<dbReference type="GO" id="GO:0003676">
    <property type="term" value="F:nucleic acid binding"/>
    <property type="evidence" value="ECO:0007669"/>
    <property type="project" value="InterPro"/>
</dbReference>
<dbReference type="AlphaFoldDB" id="A0A8H7CRF1"/>
<feature type="compositionally biased region" description="Basic and acidic residues" evidence="8">
    <location>
        <begin position="236"/>
        <end position="246"/>
    </location>
</feature>
<accession>A0A8H7CRF1</accession>
<dbReference type="EMBL" id="JACAZI010000012">
    <property type="protein sequence ID" value="KAF7347514.1"/>
    <property type="molecule type" value="Genomic_DNA"/>
</dbReference>
<evidence type="ECO:0000313" key="11">
    <source>
        <dbReference type="Proteomes" id="UP000620124"/>
    </source>
</evidence>
<comment type="catalytic activity">
    <reaction evidence="1">
        <text>Endonucleolytic cleavage to 5'-phosphomonoester.</text>
        <dbReference type="EC" id="3.1.26.4"/>
    </reaction>
</comment>
<dbReference type="Pfam" id="PF00075">
    <property type="entry name" value="RNase_H"/>
    <property type="match status" value="1"/>
</dbReference>
<feature type="region of interest" description="Disordered" evidence="8">
    <location>
        <begin position="236"/>
        <end position="322"/>
    </location>
</feature>
<keyword evidence="5" id="KW-0479">Metal-binding</keyword>
<feature type="compositionally biased region" description="Low complexity" evidence="8">
    <location>
        <begin position="309"/>
        <end position="322"/>
    </location>
</feature>
<dbReference type="PANTHER" id="PTHR10642">
    <property type="entry name" value="RIBONUCLEASE H1"/>
    <property type="match status" value="1"/>
</dbReference>
<dbReference type="InterPro" id="IPR012337">
    <property type="entry name" value="RNaseH-like_sf"/>
</dbReference>
<dbReference type="Gene3D" id="3.30.420.10">
    <property type="entry name" value="Ribonuclease H-like superfamily/Ribonuclease H"/>
    <property type="match status" value="1"/>
</dbReference>
<feature type="compositionally biased region" description="Low complexity" evidence="8">
    <location>
        <begin position="53"/>
        <end position="65"/>
    </location>
</feature>
<keyword evidence="7" id="KW-0378">Hydrolase</keyword>
<dbReference type="InterPro" id="IPR011320">
    <property type="entry name" value="RNase_H1_N"/>
</dbReference>
<name>A0A8H7CRF1_9AGAR</name>
<evidence type="ECO:0000256" key="8">
    <source>
        <dbReference type="SAM" id="MobiDB-lite"/>
    </source>
</evidence>
<evidence type="ECO:0000259" key="9">
    <source>
        <dbReference type="PROSITE" id="PS50879"/>
    </source>
</evidence>
<keyword evidence="11" id="KW-1185">Reference proteome</keyword>
<dbReference type="InterPro" id="IPR036397">
    <property type="entry name" value="RNaseH_sf"/>
</dbReference>
<dbReference type="Proteomes" id="UP000620124">
    <property type="component" value="Unassembled WGS sequence"/>
</dbReference>
<dbReference type="Pfam" id="PF01693">
    <property type="entry name" value="Cauli_VI"/>
    <property type="match status" value="1"/>
</dbReference>
<evidence type="ECO:0000256" key="3">
    <source>
        <dbReference type="ARBA" id="ARBA00012180"/>
    </source>
</evidence>
<feature type="region of interest" description="Disordered" evidence="8">
    <location>
        <begin position="27"/>
        <end position="77"/>
    </location>
</feature>
<evidence type="ECO:0000256" key="4">
    <source>
        <dbReference type="ARBA" id="ARBA00022722"/>
    </source>
</evidence>
<gene>
    <name evidence="10" type="ORF">MVEN_01507600</name>
</gene>
<dbReference type="GO" id="GO:0043137">
    <property type="term" value="P:DNA replication, removal of RNA primer"/>
    <property type="evidence" value="ECO:0007669"/>
    <property type="project" value="TreeGrafter"/>
</dbReference>
<keyword evidence="4" id="KW-0540">Nuclease</keyword>
<dbReference type="PROSITE" id="PS50879">
    <property type="entry name" value="RNASE_H_1"/>
    <property type="match status" value="1"/>
</dbReference>
<sequence>MAKPSKFYAVKVGKQTGIFESWYSSFQGSRNAESHTEEGPNTRAEADAWMAGTDSVTSPTATTSDSADKGKKRMRTPEVDEDGWDVVYSDGACKGNGQVGSFAGVGVWWGNGDPRNIAERCPGDQTNNRAELIAILRVLETTPPSKKPLLIKTDSTYSRKCFQEWLPKWRTNGFRTSTGDPVKNAALIRYLSAHLDARAPWAKSADSQANLGALKDPVGERNWARLEKELKERLEAEFRGGADRPESVPPEVGDESGVIELGGAGESPTKVRKTAHKPTSNSNIAVEPLKPSSRSAPQVPRHSVVPQPAIIQSSASTSNSQFSAEDLAQYADGLLDDKDITADLSD</sequence>
<dbReference type="InterPro" id="IPR050092">
    <property type="entry name" value="RNase_H"/>
</dbReference>
<keyword evidence="6" id="KW-0255">Endonuclease</keyword>
<dbReference type="GO" id="GO:0004523">
    <property type="term" value="F:RNA-DNA hybrid ribonuclease activity"/>
    <property type="evidence" value="ECO:0007669"/>
    <property type="project" value="UniProtKB-EC"/>
</dbReference>
<evidence type="ECO:0000256" key="5">
    <source>
        <dbReference type="ARBA" id="ARBA00022723"/>
    </source>
</evidence>
<feature type="domain" description="RNase H type-1" evidence="9">
    <location>
        <begin position="81"/>
        <end position="243"/>
    </location>
</feature>
<evidence type="ECO:0000256" key="1">
    <source>
        <dbReference type="ARBA" id="ARBA00000077"/>
    </source>
</evidence>
<dbReference type="CDD" id="cd09280">
    <property type="entry name" value="RNase_HI_eukaryote_like"/>
    <property type="match status" value="1"/>
</dbReference>
<dbReference type="EC" id="3.1.26.4" evidence="3"/>
<comment type="similarity">
    <text evidence="2">Belongs to the RNase H family.</text>
</comment>